<comment type="catalytic activity">
    <reaction evidence="2">
        <text>adenylyl-molybdopterin + molybdate = Mo-molybdopterin + AMP + H(+)</text>
        <dbReference type="Rhea" id="RHEA:35047"/>
        <dbReference type="ChEBI" id="CHEBI:15378"/>
        <dbReference type="ChEBI" id="CHEBI:36264"/>
        <dbReference type="ChEBI" id="CHEBI:62727"/>
        <dbReference type="ChEBI" id="CHEBI:71302"/>
        <dbReference type="ChEBI" id="CHEBI:456215"/>
    </reaction>
</comment>
<comment type="similarity">
    <text evidence="2">Belongs to the MoeA family.</text>
</comment>
<keyword evidence="2" id="KW-0479">Metal-binding</keyword>
<dbReference type="STRING" id="452638.Pnec_0393"/>
<reference evidence="4" key="1">
    <citation type="submission" date="2008-03" db="EMBL/GenBank/DDBJ databases">
        <title>Complete sequence of Polynucleobacter necessarius STIR1.</title>
        <authorList>
            <consortium name="US DOE Joint Genome Institute"/>
            <person name="Copeland A."/>
            <person name="Lucas S."/>
            <person name="Lapidus A."/>
            <person name="Barry K."/>
            <person name="Detter J.C."/>
            <person name="Glavina del Rio T."/>
            <person name="Hammon N."/>
            <person name="Israni S."/>
            <person name="Dalin E."/>
            <person name="Tice H."/>
            <person name="Pitluck S."/>
            <person name="Chain P."/>
            <person name="Malfatti S."/>
            <person name="Shin M."/>
            <person name="Vergez L."/>
            <person name="Schmutz J."/>
            <person name="Larimer F."/>
            <person name="Land M."/>
            <person name="Hauser L."/>
            <person name="Kyrpides N."/>
            <person name="Kim E."/>
            <person name="Hahn M."/>
            <person name="Richardson P."/>
        </authorList>
    </citation>
    <scope>NUCLEOTIDE SEQUENCE [LARGE SCALE GENOMIC DNA]</scope>
    <source>
        <strain evidence="4">STIR1</strain>
    </source>
</reference>
<evidence type="ECO:0000256" key="1">
    <source>
        <dbReference type="ARBA" id="ARBA00021108"/>
    </source>
</evidence>
<dbReference type="GO" id="GO:0046872">
    <property type="term" value="F:metal ion binding"/>
    <property type="evidence" value="ECO:0007669"/>
    <property type="project" value="UniProtKB-UniRule"/>
</dbReference>
<gene>
    <name evidence="4" type="ordered locus">Pnec_0393</name>
</gene>
<dbReference type="PANTHER" id="PTHR10192:SF5">
    <property type="entry name" value="GEPHYRIN"/>
    <property type="match status" value="1"/>
</dbReference>
<dbReference type="UniPathway" id="UPA00344"/>
<dbReference type="GO" id="GO:0006777">
    <property type="term" value="P:Mo-molybdopterin cofactor biosynthetic process"/>
    <property type="evidence" value="ECO:0007669"/>
    <property type="project" value="UniProtKB-UniRule"/>
</dbReference>
<dbReference type="InterPro" id="IPR036688">
    <property type="entry name" value="MoeA_C_domain_IV_sf"/>
</dbReference>
<feature type="domain" description="MoeA C-terminal" evidence="3">
    <location>
        <begin position="77"/>
        <end position="148"/>
    </location>
</feature>
<dbReference type="SUPFAM" id="SSF63867">
    <property type="entry name" value="MoeA C-terminal domain-like"/>
    <property type="match status" value="1"/>
</dbReference>
<dbReference type="SUPFAM" id="SSF53218">
    <property type="entry name" value="Molybdenum cofactor biosynthesis proteins"/>
    <property type="match status" value="1"/>
</dbReference>
<dbReference type="eggNOG" id="COG0303">
    <property type="taxonomic scope" value="Bacteria"/>
</dbReference>
<dbReference type="KEGG" id="pne:Pnec_0393"/>
<dbReference type="Gene3D" id="2.40.340.10">
    <property type="entry name" value="MoeA, C-terminal, domain IV"/>
    <property type="match status" value="1"/>
</dbReference>
<dbReference type="InterPro" id="IPR038987">
    <property type="entry name" value="MoeA-like"/>
</dbReference>
<keyword evidence="2" id="KW-0501">Molybdenum cofactor biosynthesis</keyword>
<dbReference type="Pfam" id="PF03454">
    <property type="entry name" value="MoeA_C"/>
    <property type="match status" value="1"/>
</dbReference>
<dbReference type="EMBL" id="CP001010">
    <property type="protein sequence ID" value="ACB43672.1"/>
    <property type="molecule type" value="Genomic_DNA"/>
</dbReference>
<keyword evidence="2" id="KW-0808">Transferase</keyword>
<dbReference type="GO" id="GO:0005829">
    <property type="term" value="C:cytosol"/>
    <property type="evidence" value="ECO:0007669"/>
    <property type="project" value="TreeGrafter"/>
</dbReference>
<keyword evidence="2" id="KW-0500">Molybdenum</keyword>
<dbReference type="FunFam" id="2.40.340.10:FF:000003">
    <property type="entry name" value="Molybdopterin molybdenumtransferase"/>
    <property type="match status" value="1"/>
</dbReference>
<name>B1XTJ5_POLNS</name>
<keyword evidence="2" id="KW-0460">Magnesium</keyword>
<dbReference type="PANTHER" id="PTHR10192">
    <property type="entry name" value="MOLYBDOPTERIN BIOSYNTHESIS PROTEIN"/>
    <property type="match status" value="1"/>
</dbReference>
<comment type="cofactor">
    <cofactor evidence="2">
        <name>Mg(2+)</name>
        <dbReference type="ChEBI" id="CHEBI:18420"/>
    </cofactor>
</comment>
<evidence type="ECO:0000313" key="4">
    <source>
        <dbReference type="EMBL" id="ACB43672.1"/>
    </source>
</evidence>
<dbReference type="Gene3D" id="3.40.980.10">
    <property type="entry name" value="MoaB/Mog-like domain"/>
    <property type="match status" value="1"/>
</dbReference>
<evidence type="ECO:0000259" key="3">
    <source>
        <dbReference type="Pfam" id="PF03454"/>
    </source>
</evidence>
<proteinExistence type="inferred from homology"/>
<evidence type="ECO:0000256" key="2">
    <source>
        <dbReference type="RuleBase" id="RU365090"/>
    </source>
</evidence>
<dbReference type="EC" id="2.10.1.1" evidence="2"/>
<dbReference type="AlphaFoldDB" id="B1XTJ5"/>
<comment type="function">
    <text evidence="2">Catalyzes the insertion of molybdate into adenylated molybdopterin with the concomitant release of AMP.</text>
</comment>
<dbReference type="HOGENOM" id="CLU_118500_0_0_4"/>
<comment type="pathway">
    <text evidence="2">Cofactor biosynthesis; molybdopterin biosynthesis.</text>
</comment>
<dbReference type="InterPro" id="IPR005111">
    <property type="entry name" value="MoeA_C_domain_IV"/>
</dbReference>
<accession>B1XTJ5</accession>
<organism evidence="4">
    <name type="scientific">Polynucleobacter necessarius subsp. necessarius (strain STIR1)</name>
    <dbReference type="NCBI Taxonomy" id="452638"/>
    <lineage>
        <taxon>Bacteria</taxon>
        <taxon>Pseudomonadati</taxon>
        <taxon>Pseudomonadota</taxon>
        <taxon>Betaproteobacteria</taxon>
        <taxon>Burkholderiales</taxon>
        <taxon>Burkholderiaceae</taxon>
        <taxon>Polynucleobacter</taxon>
    </lineage>
</organism>
<sequence length="152" mass="16404">MSELGDVGFWKIAMRPGRPMAFGVLKPVAGKFSARKTLFFGLLGNPVAVMVTFYQFVRTALLQLNGANQIEPPLTQAMAEAPIRKKPGRTEFQRAILGRSPDGKPTVRLTGSQGAGILRSMSEANCFVILGHDQGNVATGDWVDIALFDGLL</sequence>
<dbReference type="InterPro" id="IPR036425">
    <property type="entry name" value="MoaB/Mog-like_dom_sf"/>
</dbReference>
<dbReference type="GO" id="GO:0061599">
    <property type="term" value="F:molybdopterin molybdotransferase activity"/>
    <property type="evidence" value="ECO:0007669"/>
    <property type="project" value="UniProtKB-UniRule"/>
</dbReference>
<protein>
    <recommendedName>
        <fullName evidence="1 2">Molybdopterin molybdenumtransferase</fullName>
        <ecNumber evidence="2">2.10.1.1</ecNumber>
    </recommendedName>
</protein>